<dbReference type="InterPro" id="IPR025669">
    <property type="entry name" value="AAA_dom"/>
</dbReference>
<evidence type="ECO:0000313" key="2">
    <source>
        <dbReference type="EMBL" id="ACK75297.1"/>
    </source>
</evidence>
<dbReference type="HOGENOM" id="CLU_037612_6_1_12"/>
<dbReference type="GeneID" id="56568252"/>
<dbReference type="SUPFAM" id="SSF52540">
    <property type="entry name" value="P-loop containing nucleoside triphosphate hydrolases"/>
    <property type="match status" value="1"/>
</dbReference>
<dbReference type="Gene3D" id="3.40.50.300">
    <property type="entry name" value="P-loop containing nucleotide triphosphate hydrolases"/>
    <property type="match status" value="1"/>
</dbReference>
<feature type="domain" description="AAA" evidence="1">
    <location>
        <begin position="7"/>
        <end position="182"/>
    </location>
</feature>
<evidence type="ECO:0000259" key="1">
    <source>
        <dbReference type="Pfam" id="PF13614"/>
    </source>
</evidence>
<reference evidence="2 3" key="1">
    <citation type="journal article" date="2011" name="J. Bacteriol.">
        <title>Whole-genome sequences of thirteen isolates of Borrelia burgdorferi.</title>
        <authorList>
            <person name="Schutzer S.E."/>
            <person name="Fraser-Liggett C.M."/>
            <person name="Casjens S.R."/>
            <person name="Qiu W.G."/>
            <person name="Dunn J.J."/>
            <person name="Mongodin E.F."/>
            <person name="Luft B.J."/>
        </authorList>
    </citation>
    <scope>NUCLEOTIDE SEQUENCE [LARGE SCALE GENOMIC DNA]</scope>
    <source>
        <strain evidence="2 3">ZS7</strain>
        <plasmid evidence="2 3">ZS7_cp32-4</plasmid>
    </source>
</reference>
<dbReference type="CDD" id="cd02042">
    <property type="entry name" value="ParAB_family"/>
    <property type="match status" value="1"/>
</dbReference>
<gene>
    <name evidence="2" type="ordered locus">BbuZS7_R32</name>
</gene>
<geneLocation type="plasmid" evidence="2 3">
    <name>ZS7_cp32-4</name>
</geneLocation>
<protein>
    <submittedName>
        <fullName evidence="2">CobQ/CobB/MinD/ParA nucleotide binding domain protein</fullName>
    </submittedName>
</protein>
<dbReference type="AlphaFoldDB" id="A0A0H3C397"/>
<dbReference type="EMBL" id="CP001208">
    <property type="protein sequence ID" value="ACK75297.1"/>
    <property type="molecule type" value="Genomic_DNA"/>
</dbReference>
<dbReference type="InterPro" id="IPR050678">
    <property type="entry name" value="DNA_Partitioning_ATPase"/>
</dbReference>
<organism evidence="2 3">
    <name type="scientific">Borreliella burgdorferi (strain ZS7)</name>
    <name type="common">Borrelia burgdorferi</name>
    <dbReference type="NCBI Taxonomy" id="445985"/>
    <lineage>
        <taxon>Bacteria</taxon>
        <taxon>Pseudomonadati</taxon>
        <taxon>Spirochaetota</taxon>
        <taxon>Spirochaetia</taxon>
        <taxon>Spirochaetales</taxon>
        <taxon>Borreliaceae</taxon>
        <taxon>Borreliella</taxon>
    </lineage>
</organism>
<dbReference type="PANTHER" id="PTHR13696">
    <property type="entry name" value="P-LOOP CONTAINING NUCLEOSIDE TRIPHOSPHATE HYDROLASE"/>
    <property type="match status" value="1"/>
</dbReference>
<keyword evidence="2" id="KW-0614">Plasmid</keyword>
<dbReference type="PANTHER" id="PTHR13696:SF99">
    <property type="entry name" value="COBYRINIC ACID AC-DIAMIDE SYNTHASE"/>
    <property type="match status" value="1"/>
</dbReference>
<accession>A0A0H3C397</accession>
<proteinExistence type="predicted"/>
<name>A0A0H3C397_BORBZ</name>
<evidence type="ECO:0000313" key="3">
    <source>
        <dbReference type="Proteomes" id="UP000006901"/>
    </source>
</evidence>
<sequence length="251" mass="29706">MDNKKPKIITIASIKGGVGKSMLSIIFSYILSEMNNKVLIVDLDPQNSLTSYFLQYIRNIELNNVYYLLKRDQNIAFNEYINSINNNMYIIPAHPILCKFEKGDIPYKELMLEYIFDKNLHYYNFDYVIIDTPPSLSSLLFNALNITHKVIIPIQAERWSVESLPILMNEIKEVEIIRKKNIDVLIIENQFIKNRNTYKDIESILQSEYKDLIKGRVHFYNSIKVFINELKEPNNKEIYYQEIKKILNNMF</sequence>
<dbReference type="InterPro" id="IPR027417">
    <property type="entry name" value="P-loop_NTPase"/>
</dbReference>
<dbReference type="Pfam" id="PF13614">
    <property type="entry name" value="AAA_31"/>
    <property type="match status" value="1"/>
</dbReference>
<dbReference type="KEGG" id="bbz:BbuZS7_R32"/>
<dbReference type="Proteomes" id="UP000006901">
    <property type="component" value="Plasmid ZS7_cp32-4"/>
</dbReference>
<dbReference type="RefSeq" id="WP_002658516.1">
    <property type="nucleotide sequence ID" value="NC_011736.1"/>
</dbReference>